<proteinExistence type="inferred from homology"/>
<keyword evidence="2" id="KW-0285">Flavoprotein</keyword>
<dbReference type="InterPro" id="IPR006094">
    <property type="entry name" value="Oxid_FAD_bind_N"/>
</dbReference>
<evidence type="ECO:0000313" key="6">
    <source>
        <dbReference type="EMBL" id="KAK4209946.1"/>
    </source>
</evidence>
<protein>
    <submittedName>
        <fullName evidence="6">FAD/FMN-containing dehydrogenase</fullName>
    </submittedName>
</protein>
<dbReference type="InterPro" id="IPR016166">
    <property type="entry name" value="FAD-bd_PCMH"/>
</dbReference>
<dbReference type="GO" id="GO:0071949">
    <property type="term" value="F:FAD binding"/>
    <property type="evidence" value="ECO:0007669"/>
    <property type="project" value="InterPro"/>
</dbReference>
<dbReference type="InterPro" id="IPR036318">
    <property type="entry name" value="FAD-bd_PCMH-like_sf"/>
</dbReference>
<gene>
    <name evidence="6" type="ORF">QBC37DRAFT_43899</name>
</gene>
<dbReference type="PANTHER" id="PTHR42973:SF53">
    <property type="entry name" value="FAD-BINDING PCMH-TYPE DOMAIN-CONTAINING PROTEIN-RELATED"/>
    <property type="match status" value="1"/>
</dbReference>
<dbReference type="InterPro" id="IPR050416">
    <property type="entry name" value="FAD-linked_Oxidoreductase"/>
</dbReference>
<comment type="caution">
    <text evidence="6">The sequence shown here is derived from an EMBL/GenBank/DDBJ whole genome shotgun (WGS) entry which is preliminary data.</text>
</comment>
<keyword evidence="3" id="KW-0274">FAD</keyword>
<reference evidence="6" key="2">
    <citation type="submission" date="2023-05" db="EMBL/GenBank/DDBJ databases">
        <authorList>
            <consortium name="Lawrence Berkeley National Laboratory"/>
            <person name="Steindorff A."/>
            <person name="Hensen N."/>
            <person name="Bonometti L."/>
            <person name="Westerberg I."/>
            <person name="Brannstrom I.O."/>
            <person name="Guillou S."/>
            <person name="Cros-Aarteil S."/>
            <person name="Calhoun S."/>
            <person name="Haridas S."/>
            <person name="Kuo A."/>
            <person name="Mondo S."/>
            <person name="Pangilinan J."/>
            <person name="Riley R."/>
            <person name="Labutti K."/>
            <person name="Andreopoulos B."/>
            <person name="Lipzen A."/>
            <person name="Chen C."/>
            <person name="Yanf M."/>
            <person name="Daum C."/>
            <person name="Ng V."/>
            <person name="Clum A."/>
            <person name="Ohm R."/>
            <person name="Martin F."/>
            <person name="Silar P."/>
            <person name="Natvig D."/>
            <person name="Lalanne C."/>
            <person name="Gautier V."/>
            <person name="Ament-Velasquez S.L."/>
            <person name="Kruys A."/>
            <person name="Hutchinson M.I."/>
            <person name="Powell A.J."/>
            <person name="Barry K."/>
            <person name="Miller A.N."/>
            <person name="Grigoriev I.V."/>
            <person name="Debuchy R."/>
            <person name="Gladieux P."/>
            <person name="Thoren M.H."/>
            <person name="Johannesson H."/>
        </authorList>
    </citation>
    <scope>NUCLEOTIDE SEQUENCE</scope>
    <source>
        <strain evidence="6">PSN293</strain>
    </source>
</reference>
<keyword evidence="4" id="KW-0560">Oxidoreductase</keyword>
<evidence type="ECO:0000313" key="7">
    <source>
        <dbReference type="Proteomes" id="UP001301769"/>
    </source>
</evidence>
<evidence type="ECO:0000256" key="1">
    <source>
        <dbReference type="ARBA" id="ARBA00005466"/>
    </source>
</evidence>
<dbReference type="InterPro" id="IPR016169">
    <property type="entry name" value="FAD-bd_PCMH_sub2"/>
</dbReference>
<dbReference type="GO" id="GO:0016491">
    <property type="term" value="F:oxidoreductase activity"/>
    <property type="evidence" value="ECO:0007669"/>
    <property type="project" value="UniProtKB-KW"/>
</dbReference>
<evidence type="ECO:0000256" key="4">
    <source>
        <dbReference type="ARBA" id="ARBA00023002"/>
    </source>
</evidence>
<evidence type="ECO:0000259" key="5">
    <source>
        <dbReference type="PROSITE" id="PS51387"/>
    </source>
</evidence>
<sequence>MSTTTTCPNLQSLLLDAGLPASKIHTPSSDAYVARQSSYWSICARSPQPSLILQPTSAQQISRILPVLVSTSTPFAVRSGGHMVHANSNNISSGVTLDLGLLNSTTYDPNTKLATIQSGSRWKEVYTALEPHGVVVPGGREGNVGVGGLLLGGGNTFFTARKGWACDNVVSYDVILSNGTILPSVTHSSHPDLFRVLKGAGCSANFGIVTSFVMTTIPCTKVWGGMIISPKTIIPKGLEALVRFTDRLGNDEMDSRDDNLIVIIGHNPMVRDNVVATLVVNVDGKEGGGEALQEWLSLDQMMNMSKMTSIREMAHEYIITQDRYDTWFTLTFKNDMRILEYCSAQHDKLVEQLIRFIPEQDFETQCLFQPVPRYFGGLAASASGGPENILGLEKTVTENSILLLAVTMVKTAEQEKFAYPLVKKWVEDVRAFAESIGGAQDWLYLYYADGSQRVLESYGQDNVKLMREVSKKYDPEGIFARLCPGGFKIPTE</sequence>
<accession>A0AAN7B252</accession>
<evidence type="ECO:0000256" key="2">
    <source>
        <dbReference type="ARBA" id="ARBA00022630"/>
    </source>
</evidence>
<dbReference type="PROSITE" id="PS51387">
    <property type="entry name" value="FAD_PCMH"/>
    <property type="match status" value="1"/>
</dbReference>
<dbReference type="AlphaFoldDB" id="A0AAN7B252"/>
<keyword evidence="7" id="KW-1185">Reference proteome</keyword>
<dbReference type="EMBL" id="MU858189">
    <property type="protein sequence ID" value="KAK4209946.1"/>
    <property type="molecule type" value="Genomic_DNA"/>
</dbReference>
<dbReference type="Gene3D" id="3.30.465.10">
    <property type="match status" value="1"/>
</dbReference>
<dbReference type="PANTHER" id="PTHR42973">
    <property type="entry name" value="BINDING OXIDOREDUCTASE, PUTATIVE (AFU_ORTHOLOGUE AFUA_1G17690)-RELATED"/>
    <property type="match status" value="1"/>
</dbReference>
<reference evidence="6" key="1">
    <citation type="journal article" date="2023" name="Mol. Phylogenet. Evol.">
        <title>Genome-scale phylogeny and comparative genomics of the fungal order Sordariales.</title>
        <authorList>
            <person name="Hensen N."/>
            <person name="Bonometti L."/>
            <person name="Westerberg I."/>
            <person name="Brannstrom I.O."/>
            <person name="Guillou S."/>
            <person name="Cros-Aarteil S."/>
            <person name="Calhoun S."/>
            <person name="Haridas S."/>
            <person name="Kuo A."/>
            <person name="Mondo S."/>
            <person name="Pangilinan J."/>
            <person name="Riley R."/>
            <person name="LaButti K."/>
            <person name="Andreopoulos B."/>
            <person name="Lipzen A."/>
            <person name="Chen C."/>
            <person name="Yan M."/>
            <person name="Daum C."/>
            <person name="Ng V."/>
            <person name="Clum A."/>
            <person name="Steindorff A."/>
            <person name="Ohm R.A."/>
            <person name="Martin F."/>
            <person name="Silar P."/>
            <person name="Natvig D.O."/>
            <person name="Lalanne C."/>
            <person name="Gautier V."/>
            <person name="Ament-Velasquez S.L."/>
            <person name="Kruys A."/>
            <person name="Hutchinson M.I."/>
            <person name="Powell A.J."/>
            <person name="Barry K."/>
            <person name="Miller A.N."/>
            <person name="Grigoriev I.V."/>
            <person name="Debuchy R."/>
            <person name="Gladieux P."/>
            <person name="Hiltunen Thoren M."/>
            <person name="Johannesson H."/>
        </authorList>
    </citation>
    <scope>NUCLEOTIDE SEQUENCE</scope>
    <source>
        <strain evidence="6">PSN293</strain>
    </source>
</reference>
<feature type="domain" description="FAD-binding PCMH-type" evidence="5">
    <location>
        <begin position="45"/>
        <end position="219"/>
    </location>
</feature>
<organism evidence="6 7">
    <name type="scientific">Rhypophila decipiens</name>
    <dbReference type="NCBI Taxonomy" id="261697"/>
    <lineage>
        <taxon>Eukaryota</taxon>
        <taxon>Fungi</taxon>
        <taxon>Dikarya</taxon>
        <taxon>Ascomycota</taxon>
        <taxon>Pezizomycotina</taxon>
        <taxon>Sordariomycetes</taxon>
        <taxon>Sordariomycetidae</taxon>
        <taxon>Sordariales</taxon>
        <taxon>Naviculisporaceae</taxon>
        <taxon>Rhypophila</taxon>
    </lineage>
</organism>
<evidence type="ECO:0000256" key="3">
    <source>
        <dbReference type="ARBA" id="ARBA00022827"/>
    </source>
</evidence>
<dbReference type="Pfam" id="PF01565">
    <property type="entry name" value="FAD_binding_4"/>
    <property type="match status" value="1"/>
</dbReference>
<dbReference type="SUPFAM" id="SSF56176">
    <property type="entry name" value="FAD-binding/transporter-associated domain-like"/>
    <property type="match status" value="1"/>
</dbReference>
<comment type="similarity">
    <text evidence="1">Belongs to the oxygen-dependent FAD-linked oxidoreductase family.</text>
</comment>
<dbReference type="Proteomes" id="UP001301769">
    <property type="component" value="Unassembled WGS sequence"/>
</dbReference>
<name>A0AAN7B252_9PEZI</name>